<evidence type="ECO:0000313" key="3">
    <source>
        <dbReference type="EMBL" id="CAB0033517.1"/>
    </source>
</evidence>
<protein>
    <recommendedName>
        <fullName evidence="2">DUF5641 domain-containing protein</fullName>
    </recommendedName>
</protein>
<dbReference type="Proteomes" id="UP000479190">
    <property type="component" value="Unassembled WGS sequence"/>
</dbReference>
<dbReference type="AlphaFoldDB" id="A0A6H5IFJ7"/>
<feature type="region of interest" description="Disordered" evidence="1">
    <location>
        <begin position="197"/>
        <end position="226"/>
    </location>
</feature>
<dbReference type="InterPro" id="IPR005312">
    <property type="entry name" value="DUF1759"/>
</dbReference>
<accession>A0A6H5IFJ7</accession>
<dbReference type="PANTHER" id="PTHR47331:SF1">
    <property type="entry name" value="GAG-LIKE PROTEIN"/>
    <property type="match status" value="1"/>
</dbReference>
<dbReference type="Pfam" id="PF18701">
    <property type="entry name" value="DUF5641"/>
    <property type="match status" value="1"/>
</dbReference>
<dbReference type="PANTHER" id="PTHR47331">
    <property type="entry name" value="PHD-TYPE DOMAIN-CONTAINING PROTEIN"/>
    <property type="match status" value="1"/>
</dbReference>
<organism evidence="3 4">
    <name type="scientific">Trichogramma brassicae</name>
    <dbReference type="NCBI Taxonomy" id="86971"/>
    <lineage>
        <taxon>Eukaryota</taxon>
        <taxon>Metazoa</taxon>
        <taxon>Ecdysozoa</taxon>
        <taxon>Arthropoda</taxon>
        <taxon>Hexapoda</taxon>
        <taxon>Insecta</taxon>
        <taxon>Pterygota</taxon>
        <taxon>Neoptera</taxon>
        <taxon>Endopterygota</taxon>
        <taxon>Hymenoptera</taxon>
        <taxon>Apocrita</taxon>
        <taxon>Proctotrupomorpha</taxon>
        <taxon>Chalcidoidea</taxon>
        <taxon>Trichogrammatidae</taxon>
        <taxon>Trichogramma</taxon>
    </lineage>
</organism>
<evidence type="ECO:0000256" key="1">
    <source>
        <dbReference type="SAM" id="MobiDB-lite"/>
    </source>
</evidence>
<feature type="compositionally biased region" description="Low complexity" evidence="1">
    <location>
        <begin position="214"/>
        <end position="225"/>
    </location>
</feature>
<proteinExistence type="predicted"/>
<evidence type="ECO:0000313" key="4">
    <source>
        <dbReference type="Proteomes" id="UP000479190"/>
    </source>
</evidence>
<reference evidence="3 4" key="1">
    <citation type="submission" date="2020-02" db="EMBL/GenBank/DDBJ databases">
        <authorList>
            <person name="Ferguson B K."/>
        </authorList>
    </citation>
    <scope>NUCLEOTIDE SEQUENCE [LARGE SCALE GENOMIC DNA]</scope>
</reference>
<feature type="compositionally biased region" description="Polar residues" evidence="1">
    <location>
        <begin position="199"/>
        <end position="209"/>
    </location>
</feature>
<dbReference type="OrthoDB" id="7614251at2759"/>
<feature type="domain" description="DUF5641" evidence="2">
    <location>
        <begin position="644"/>
        <end position="736"/>
    </location>
</feature>
<gene>
    <name evidence="3" type="ORF">TBRA_LOCUS5419</name>
</gene>
<feature type="region of interest" description="Disordered" evidence="1">
    <location>
        <begin position="292"/>
        <end position="321"/>
    </location>
</feature>
<dbReference type="Pfam" id="PF05380">
    <property type="entry name" value="Peptidase_A17"/>
    <property type="match status" value="1"/>
</dbReference>
<dbReference type="InterPro" id="IPR008042">
    <property type="entry name" value="Retrotrans_Pao"/>
</dbReference>
<name>A0A6H5IFJ7_9HYME</name>
<dbReference type="Pfam" id="PF03564">
    <property type="entry name" value="DUF1759"/>
    <property type="match status" value="1"/>
</dbReference>
<keyword evidence="4" id="KW-1185">Reference proteome</keyword>
<evidence type="ECO:0000259" key="2">
    <source>
        <dbReference type="Pfam" id="PF18701"/>
    </source>
</evidence>
<dbReference type="InterPro" id="IPR040676">
    <property type="entry name" value="DUF5641"/>
</dbReference>
<sequence length="743" mass="82962">MDVNRAKLPTIVIGDFSGDIQDWVRFRDTFKEMVIERPNLPAIFKMNYLRTYVKGEAAELLQKVPSGGEHFATAWKVLLSHYDNKRALINKLMTKLMSLPTMTNDSAGELMRVLNGVRNSLQALKALGSPVQHWDHFTVFLTRSKITQQCRVKWEDSVNQLRDPTVPDTFEDLCKFLEAERNALSLLESTQDFAKRTLHTPSDSKASTSKNRRSSNFVQASSSQSPCPVCSEDHALELCATFRKQSVSERKRTLGQKRLCYRCLEAHMVKNCKSSMTCFNCNGKHHTLIHMPSKKSGGKSGTAKQAPDDLSPVDKSSSSTQSVMAAVSSEVEGESLEALLATARIRVSAPQGQFTTVRALVDQCAQSSFVTEELCQRLRLKKRQVNVPISGIGEGEIVPEPRSKWTGILSAAYLELHGFADASKFAYAAVLYVRVIYHGQARVTLLASKTKVAPLKTLSIPRLELCAAHLLAKLASSFIATEDFARVPVYLWSDSKTALHWLHGIPARWPIFVANRCADIAQLTPRATWQYINTKQNPADLASRGSTVGALLDNKLWWRGPEALVATSQPWTATRFDNSNEATAEIETPERVALLQEVTPPPECEIITQPEPEAVLTPAHPIIGESSFLIAEPPIKTEKIGALERWKRVTQLTQVFWDRWSKEYLHTLQKRNKWQQAEQNIVVGDIVLVKNESTPCARWPMAKVTEVHPGRDGLVRVATVATSSGSYKRPVVKLVKIVDQQDE</sequence>
<dbReference type="EMBL" id="CADCXV010000713">
    <property type="protein sequence ID" value="CAB0033517.1"/>
    <property type="molecule type" value="Genomic_DNA"/>
</dbReference>